<feature type="domain" description="Alpha/beta hydrolase fold-3" evidence="3">
    <location>
        <begin position="105"/>
        <end position="323"/>
    </location>
</feature>
<reference evidence="4" key="1">
    <citation type="submission" date="2016-04" db="EMBL/GenBank/DDBJ databases">
        <authorList>
            <person name="Evans L.H."/>
            <person name="Alamgir A."/>
            <person name="Owens N."/>
            <person name="Weber N.D."/>
            <person name="Virtaneva K."/>
            <person name="Barbian K."/>
            <person name="Babar A."/>
            <person name="Rosenke K."/>
        </authorList>
    </citation>
    <scope>NUCLEOTIDE SEQUENCE [LARGE SCALE GENOMIC DNA]</scope>
    <source>
        <strain evidence="4">CBS 101.48</strain>
    </source>
</reference>
<dbReference type="Pfam" id="PF07859">
    <property type="entry name" value="Abhydrolase_3"/>
    <property type="match status" value="1"/>
</dbReference>
<dbReference type="InterPro" id="IPR013094">
    <property type="entry name" value="AB_hydrolase_3"/>
</dbReference>
<evidence type="ECO:0000259" key="3">
    <source>
        <dbReference type="Pfam" id="PF07859"/>
    </source>
</evidence>
<evidence type="ECO:0000256" key="1">
    <source>
        <dbReference type="ARBA" id="ARBA00022801"/>
    </source>
</evidence>
<gene>
    <name evidence="4" type="primary">ABSGL_14069.1 scaffold 14385</name>
</gene>
<evidence type="ECO:0000313" key="4">
    <source>
        <dbReference type="EMBL" id="SAM08406.1"/>
    </source>
</evidence>
<keyword evidence="5" id="KW-1185">Reference proteome</keyword>
<protein>
    <recommendedName>
        <fullName evidence="3">Alpha/beta hydrolase fold-3 domain-containing protein</fullName>
    </recommendedName>
</protein>
<proteinExistence type="predicted"/>
<feature type="chain" id="PRO_5007843557" description="Alpha/beta hydrolase fold-3 domain-containing protein" evidence="2">
    <location>
        <begin position="20"/>
        <end position="376"/>
    </location>
</feature>
<evidence type="ECO:0000313" key="5">
    <source>
        <dbReference type="Proteomes" id="UP000078561"/>
    </source>
</evidence>
<dbReference type="InParanoid" id="A0A163K5R4"/>
<evidence type="ECO:0000256" key="2">
    <source>
        <dbReference type="SAM" id="SignalP"/>
    </source>
</evidence>
<keyword evidence="2" id="KW-0732">Signal</keyword>
<organism evidence="4">
    <name type="scientific">Absidia glauca</name>
    <name type="common">Pin mould</name>
    <dbReference type="NCBI Taxonomy" id="4829"/>
    <lineage>
        <taxon>Eukaryota</taxon>
        <taxon>Fungi</taxon>
        <taxon>Fungi incertae sedis</taxon>
        <taxon>Mucoromycota</taxon>
        <taxon>Mucoromycotina</taxon>
        <taxon>Mucoromycetes</taxon>
        <taxon>Mucorales</taxon>
        <taxon>Cunninghamellaceae</taxon>
        <taxon>Absidia</taxon>
    </lineage>
</organism>
<dbReference type="FunCoup" id="A0A163K5R4">
    <property type="interactions" value="23"/>
</dbReference>
<dbReference type="InterPro" id="IPR050300">
    <property type="entry name" value="GDXG_lipolytic_enzyme"/>
</dbReference>
<dbReference type="PANTHER" id="PTHR48081">
    <property type="entry name" value="AB HYDROLASE SUPERFAMILY PROTEIN C4A8.06C"/>
    <property type="match status" value="1"/>
</dbReference>
<keyword evidence="1" id="KW-0378">Hydrolase</keyword>
<feature type="signal peptide" evidence="2">
    <location>
        <begin position="1"/>
        <end position="19"/>
    </location>
</feature>
<name>A0A163K5R4_ABSGL</name>
<dbReference type="AlphaFoldDB" id="A0A163K5R4"/>
<dbReference type="GO" id="GO:0016787">
    <property type="term" value="F:hydrolase activity"/>
    <property type="evidence" value="ECO:0007669"/>
    <property type="project" value="UniProtKB-KW"/>
</dbReference>
<dbReference type="STRING" id="4829.A0A163K5R4"/>
<dbReference type="Gene3D" id="3.40.50.1820">
    <property type="entry name" value="alpha/beta hydrolase"/>
    <property type="match status" value="1"/>
</dbReference>
<dbReference type="OrthoDB" id="408631at2759"/>
<dbReference type="Proteomes" id="UP000078561">
    <property type="component" value="Unassembled WGS sequence"/>
</dbReference>
<dbReference type="InterPro" id="IPR029058">
    <property type="entry name" value="AB_hydrolase_fold"/>
</dbReference>
<dbReference type="OMA" id="WYFIREL"/>
<accession>A0A163K5R4</accession>
<dbReference type="EMBL" id="LT554895">
    <property type="protein sequence ID" value="SAM08406.1"/>
    <property type="molecule type" value="Genomic_DNA"/>
</dbReference>
<dbReference type="SUPFAM" id="SSF53474">
    <property type="entry name" value="alpha/beta-Hydrolases"/>
    <property type="match status" value="1"/>
</dbReference>
<sequence length="376" mass="42554">MSFLYSLLSALFELLTVDSLRQFYRTYIPISIVRWLIRTMLTLPSPLARSAVYHFSKPLANQTDWIKFINSTHWKGAIIASNVMHDSEQIALNRLMNADLVIYKVHGGGFRVGHCVMYMDAFISWLTILKDNHGINAVIMSVEYGLAPEVYYPGPVVECANAYQYLTSKLGVSPSKIIISGDSAGGIISLEMLCHIYAPELLVDPLARRTNFDLDLPAGILLSSPVISVNQTSETWKQFAGSDLVSHKLFELVIKEYIKLTMNRLDNVAMFKIFNNLTQGGLEHICQGGILFFVGEEEVFSQDIYDFAHLIKQTTTKLQVDMCKAPFPHDWYLIRDIVDLQSMPMMKHFDDYMAKWCQRSLSLAANHGLLLPLPTD</sequence>
<dbReference type="PANTHER" id="PTHR48081:SF31">
    <property type="entry name" value="STERYL ACETYL HYDROLASE MUG81-RELATED"/>
    <property type="match status" value="1"/>
</dbReference>